<dbReference type="InterPro" id="IPR013114">
    <property type="entry name" value="FabA_FabZ"/>
</dbReference>
<reference evidence="27 44" key="4">
    <citation type="submission" date="2019-07" db="EMBL/GenBank/DDBJ databases">
        <authorList>
            <person name="Hibberd C M."/>
            <person name="Gehrig L. J."/>
            <person name="Chang H.-W."/>
            <person name="Venkatesh S."/>
        </authorList>
    </citation>
    <scope>NUCLEOTIDE SEQUENCE [LARGE SCALE GENOMIC DNA]</scope>
    <source>
        <strain evidence="27">Ruminococcus_obeum_SSTS_Bg7063</strain>
    </source>
</reference>
<evidence type="ECO:0000313" key="31">
    <source>
        <dbReference type="Proteomes" id="UP000261222"/>
    </source>
</evidence>
<evidence type="ECO:0000313" key="42">
    <source>
        <dbReference type="Proteomes" id="UP000285897"/>
    </source>
</evidence>
<proteinExistence type="inferred from homology"/>
<comment type="similarity">
    <text evidence="3">Belongs to the thioester dehydratase family. FabZ subfamily.</text>
</comment>
<dbReference type="Gene3D" id="3.10.129.10">
    <property type="entry name" value="Hotdog Thioesterase"/>
    <property type="match status" value="1"/>
</dbReference>
<gene>
    <name evidence="11" type="primary">fabZ</name>
    <name evidence="25" type="ORF">DW021_10320</name>
    <name evidence="24" type="ORF">DW040_12245</name>
    <name evidence="23" type="ORF">DW222_13705</name>
    <name evidence="22" type="ORF">DW272_17905</name>
    <name evidence="21" type="ORF">DW723_06550</name>
    <name evidence="20" type="ORF">DW767_08275</name>
    <name evidence="19" type="ORF">DW859_09850</name>
    <name evidence="18" type="ORF">DWW07_13495</name>
    <name evidence="17" type="ORF">DWX77_05620</name>
    <name evidence="16" type="ORF">DWY46_13750</name>
    <name evidence="15" type="ORF">DWZ12_16295</name>
    <name evidence="14" type="ORF">DXB38_13850</name>
    <name evidence="13" type="ORF">DXB81_10930</name>
    <name evidence="26" type="ORF">EAI82_11640</name>
    <name evidence="11" type="ORF">ERS852394_02512</name>
    <name evidence="12" type="ORF">ERS852533_01349</name>
    <name evidence="27" type="ORF">ROSSTS7063_03122</name>
</gene>
<dbReference type="NCBIfam" id="TIGR01750">
    <property type="entry name" value="fabZ"/>
    <property type="match status" value="1"/>
</dbReference>
<dbReference type="EMBL" id="CZBA01000006">
    <property type="protein sequence ID" value="CUP43562.1"/>
    <property type="molecule type" value="Genomic_DNA"/>
</dbReference>
<evidence type="ECO:0000313" key="11">
    <source>
        <dbReference type="EMBL" id="CUO57371.1"/>
    </source>
</evidence>
<dbReference type="InterPro" id="IPR029069">
    <property type="entry name" value="HotDog_dom_sf"/>
</dbReference>
<dbReference type="Proteomes" id="UP000284220">
    <property type="component" value="Unassembled WGS sequence"/>
</dbReference>
<dbReference type="EMBL" id="RCXQ01000011">
    <property type="protein sequence ID" value="RYT65332.1"/>
    <property type="molecule type" value="Genomic_DNA"/>
</dbReference>
<dbReference type="GeneID" id="79802649"/>
<dbReference type="GO" id="GO:0006633">
    <property type="term" value="P:fatty acid biosynthetic process"/>
    <property type="evidence" value="ECO:0007669"/>
    <property type="project" value="InterPro"/>
</dbReference>
<dbReference type="EMBL" id="QRHZ01000023">
    <property type="protein sequence ID" value="RHG12919.1"/>
    <property type="molecule type" value="Genomic_DNA"/>
</dbReference>
<dbReference type="Proteomes" id="UP000261222">
    <property type="component" value="Unassembled WGS sequence"/>
</dbReference>
<dbReference type="Proteomes" id="UP000283585">
    <property type="component" value="Unassembled WGS sequence"/>
</dbReference>
<dbReference type="Proteomes" id="UP000265828">
    <property type="component" value="Unassembled WGS sequence"/>
</dbReference>
<dbReference type="SUPFAM" id="SSF54637">
    <property type="entry name" value="Thioesterase/thiol ester dehydrase-isomerase"/>
    <property type="match status" value="1"/>
</dbReference>
<evidence type="ECO:0000313" key="16">
    <source>
        <dbReference type="EMBL" id="RGR46949.1"/>
    </source>
</evidence>
<evidence type="ECO:0000313" key="32">
    <source>
        <dbReference type="Proteomes" id="UP000265808"/>
    </source>
</evidence>
<dbReference type="EMBL" id="QSUB01000004">
    <property type="protein sequence ID" value="RGN04442.1"/>
    <property type="molecule type" value="Genomic_DNA"/>
</dbReference>
<evidence type="ECO:0000256" key="4">
    <source>
        <dbReference type="ARBA" id="ARBA00013167"/>
    </source>
</evidence>
<evidence type="ECO:0000313" key="14">
    <source>
        <dbReference type="EMBL" id="RGN85513.1"/>
    </source>
</evidence>
<evidence type="ECO:0000313" key="22">
    <source>
        <dbReference type="EMBL" id="RHG12919.1"/>
    </source>
</evidence>
<dbReference type="GO" id="GO:0016020">
    <property type="term" value="C:membrane"/>
    <property type="evidence" value="ECO:0007669"/>
    <property type="project" value="GOC"/>
</dbReference>
<protein>
    <recommendedName>
        <fullName evidence="4">3-hydroxyacyl-[acyl-carrier-protein] dehydratase</fullName>
        <ecNumber evidence="4">4.2.1.59</ecNumber>
    </recommendedName>
</protein>
<dbReference type="Proteomes" id="UP000284242">
    <property type="component" value="Unassembled WGS sequence"/>
</dbReference>
<keyword evidence="5" id="KW-0963">Cytoplasm</keyword>
<dbReference type="Pfam" id="PF07977">
    <property type="entry name" value="FabA"/>
    <property type="match status" value="1"/>
</dbReference>
<keyword evidence="44" id="KW-1185">Reference proteome</keyword>
<dbReference type="EMBL" id="QRZI01000010">
    <property type="protein sequence ID" value="RGV62098.1"/>
    <property type="molecule type" value="Genomic_DNA"/>
</dbReference>
<evidence type="ECO:0000313" key="36">
    <source>
        <dbReference type="Proteomes" id="UP000284024"/>
    </source>
</evidence>
<dbReference type="Proteomes" id="UP000285839">
    <property type="component" value="Unassembled WGS sequence"/>
</dbReference>
<evidence type="ECO:0000313" key="15">
    <source>
        <dbReference type="EMBL" id="RGQ02241.1"/>
    </source>
</evidence>
<dbReference type="EMBL" id="QROS01000007">
    <property type="protein sequence ID" value="RHL46616.1"/>
    <property type="molecule type" value="Genomic_DNA"/>
</dbReference>
<evidence type="ECO:0000313" key="37">
    <source>
        <dbReference type="Proteomes" id="UP000284220"/>
    </source>
</evidence>
<comment type="subcellular location">
    <subcellularLocation>
        <location evidence="2">Cytoplasm</location>
    </subcellularLocation>
</comment>
<dbReference type="Proteomes" id="UP000293506">
    <property type="component" value="Unassembled WGS sequence"/>
</dbReference>
<evidence type="ECO:0000313" key="13">
    <source>
        <dbReference type="EMBL" id="RGN04442.1"/>
    </source>
</evidence>
<dbReference type="AlphaFoldDB" id="A0A174G5W3"/>
<dbReference type="GO" id="GO:0005737">
    <property type="term" value="C:cytoplasm"/>
    <property type="evidence" value="ECO:0007669"/>
    <property type="project" value="UniProtKB-SubCell"/>
</dbReference>
<evidence type="ECO:0000313" key="35">
    <source>
        <dbReference type="Proteomes" id="UP000283928"/>
    </source>
</evidence>
<evidence type="ECO:0000313" key="27">
    <source>
        <dbReference type="EMBL" id="VUX20688.1"/>
    </source>
</evidence>
<dbReference type="EMBL" id="QRUH01000012">
    <property type="protein sequence ID" value="RGR46949.1"/>
    <property type="molecule type" value="Genomic_DNA"/>
</dbReference>
<dbReference type="Proteomes" id="UP000261105">
    <property type="component" value="Unassembled WGS sequence"/>
</dbReference>
<dbReference type="Proteomes" id="UP000285897">
    <property type="component" value="Unassembled WGS sequence"/>
</dbReference>
<evidence type="ECO:0000313" key="28">
    <source>
        <dbReference type="Proteomes" id="UP000095409"/>
    </source>
</evidence>
<dbReference type="Proteomes" id="UP000409147">
    <property type="component" value="Unassembled WGS sequence"/>
</dbReference>
<evidence type="ECO:0000313" key="21">
    <source>
        <dbReference type="EMBL" id="RHE75952.1"/>
    </source>
</evidence>
<evidence type="ECO:0000313" key="34">
    <source>
        <dbReference type="Proteomes" id="UP000283585"/>
    </source>
</evidence>
<evidence type="ECO:0000313" key="17">
    <source>
        <dbReference type="EMBL" id="RGS75047.1"/>
    </source>
</evidence>
<evidence type="ECO:0000256" key="3">
    <source>
        <dbReference type="ARBA" id="ARBA00009174"/>
    </source>
</evidence>
<evidence type="ECO:0000256" key="10">
    <source>
        <dbReference type="ARBA" id="ARBA00025049"/>
    </source>
</evidence>
<reference evidence="30 31" key="2">
    <citation type="submission" date="2018-08" db="EMBL/GenBank/DDBJ databases">
        <title>A genome reference for cultivated species of the human gut microbiota.</title>
        <authorList>
            <person name="Zou Y."/>
            <person name="Xue W."/>
            <person name="Luo G."/>
        </authorList>
    </citation>
    <scope>NUCLEOTIDE SEQUENCE [LARGE SCALE GENOMIC DNA]</scope>
    <source>
        <strain evidence="18 33">AF14-23</strain>
        <strain evidence="17 38">AF21-24</strain>
        <strain evidence="16 41">AF25-21</strain>
        <strain evidence="15 34">AF29-2BH</strain>
        <strain evidence="25 42">AF37-6AC</strain>
        <strain evidence="24 39">AF39-4</strain>
        <strain evidence="23 36">AM18-2AC</strain>
        <strain evidence="22 37">AM22-9LB</strain>
        <strain evidence="21 35">AM27-32LB</strain>
        <strain evidence="20 40">AM29-25AC</strain>
        <strain evidence="19 32">AM37-4AC</strain>
        <strain evidence="14 30">OM03-6</strain>
        <strain evidence="13 31">OM06-11AA</strain>
    </source>
</reference>
<dbReference type="RefSeq" id="WP_005425235.1">
    <property type="nucleotide sequence ID" value="NZ_CABHNB010000044.1"/>
</dbReference>
<dbReference type="Proteomes" id="UP000284644">
    <property type="component" value="Unassembled WGS sequence"/>
</dbReference>
<evidence type="ECO:0000313" key="33">
    <source>
        <dbReference type="Proteomes" id="UP000265828"/>
    </source>
</evidence>
<reference evidence="28 29" key="1">
    <citation type="submission" date="2015-09" db="EMBL/GenBank/DDBJ databases">
        <authorList>
            <consortium name="Pathogen Informatics"/>
        </authorList>
    </citation>
    <scope>NUCLEOTIDE SEQUENCE [LARGE SCALE GENOMIC DNA]</scope>
    <source>
        <strain evidence="11 28">2789STDY5608837</strain>
        <strain evidence="12 29">2789STDY5834921</strain>
    </source>
</reference>
<evidence type="ECO:0000256" key="8">
    <source>
        <dbReference type="ARBA" id="ARBA00023098"/>
    </source>
</evidence>
<dbReference type="OrthoDB" id="9772788at2"/>
<evidence type="ECO:0000313" key="23">
    <source>
        <dbReference type="EMBL" id="RHH17072.1"/>
    </source>
</evidence>
<dbReference type="EC" id="4.2.1.59" evidence="4"/>
<dbReference type="Proteomes" id="UP000265808">
    <property type="component" value="Unassembled WGS sequence"/>
</dbReference>
<dbReference type="EMBL" id="QSHL01000006">
    <property type="protein sequence ID" value="RHC06148.1"/>
    <property type="molecule type" value="Genomic_DNA"/>
</dbReference>
<evidence type="ECO:0000313" key="12">
    <source>
        <dbReference type="EMBL" id="CUP43562.1"/>
    </source>
</evidence>
<dbReference type="Proteomes" id="UP000283928">
    <property type="component" value="Unassembled WGS sequence"/>
</dbReference>
<dbReference type="Proteomes" id="UP000095409">
    <property type="component" value="Unassembled WGS sequence"/>
</dbReference>
<dbReference type="EMBL" id="QROE01000005">
    <property type="protein sequence ID" value="RHK94425.1"/>
    <property type="molecule type" value="Genomic_DNA"/>
</dbReference>
<name>A0A174G5W3_9FIRM</name>
<dbReference type="PANTHER" id="PTHR30272">
    <property type="entry name" value="3-HYDROXYACYL-[ACYL-CARRIER-PROTEIN] DEHYDRATASE"/>
    <property type="match status" value="1"/>
</dbReference>
<evidence type="ECO:0000313" key="29">
    <source>
        <dbReference type="Proteomes" id="UP000095413"/>
    </source>
</evidence>
<comment type="catalytic activity">
    <reaction evidence="1">
        <text>a (3R)-hydroxyacyl-[ACP] = a (2E)-enoyl-[ACP] + H2O</text>
        <dbReference type="Rhea" id="RHEA:13097"/>
        <dbReference type="Rhea" id="RHEA-COMP:9925"/>
        <dbReference type="Rhea" id="RHEA-COMP:9945"/>
        <dbReference type="ChEBI" id="CHEBI:15377"/>
        <dbReference type="ChEBI" id="CHEBI:78784"/>
        <dbReference type="ChEBI" id="CHEBI:78827"/>
        <dbReference type="EC" id="4.2.1.59"/>
    </reaction>
</comment>
<dbReference type="PANTHER" id="PTHR30272:SF1">
    <property type="entry name" value="3-HYDROXYACYL-[ACYL-CARRIER-PROTEIN] DEHYDRATASE"/>
    <property type="match status" value="1"/>
</dbReference>
<evidence type="ECO:0000313" key="26">
    <source>
        <dbReference type="EMBL" id="RYT65332.1"/>
    </source>
</evidence>
<evidence type="ECO:0000313" key="39">
    <source>
        <dbReference type="Proteomes" id="UP000284267"/>
    </source>
</evidence>
<accession>A0A174G5W3</accession>
<evidence type="ECO:0000313" key="25">
    <source>
        <dbReference type="EMBL" id="RHL46616.1"/>
    </source>
</evidence>
<evidence type="ECO:0000256" key="6">
    <source>
        <dbReference type="ARBA" id="ARBA00022516"/>
    </source>
</evidence>
<dbReference type="GO" id="GO:0009245">
    <property type="term" value="P:lipid A biosynthetic process"/>
    <property type="evidence" value="ECO:0007669"/>
    <property type="project" value="UniProtKB-KW"/>
</dbReference>
<dbReference type="EMBL" id="CYZD01000014">
    <property type="protein sequence ID" value="CUO57371.1"/>
    <property type="molecule type" value="Genomic_DNA"/>
</dbReference>
<dbReference type="FunFam" id="3.10.129.10:FF:000001">
    <property type="entry name" value="3-hydroxyacyl-[acyl-carrier-protein] dehydratase FabZ"/>
    <property type="match status" value="1"/>
</dbReference>
<evidence type="ECO:0000313" key="44">
    <source>
        <dbReference type="Proteomes" id="UP000409147"/>
    </source>
</evidence>
<keyword evidence="7" id="KW-0441">Lipid A biosynthesis</keyword>
<evidence type="ECO:0000256" key="5">
    <source>
        <dbReference type="ARBA" id="ARBA00022490"/>
    </source>
</evidence>
<evidence type="ECO:0000313" key="40">
    <source>
        <dbReference type="Proteomes" id="UP000284644"/>
    </source>
</evidence>
<dbReference type="CDD" id="cd01288">
    <property type="entry name" value="FabZ"/>
    <property type="match status" value="1"/>
</dbReference>
<evidence type="ECO:0000313" key="20">
    <source>
        <dbReference type="EMBL" id="RHE13330.1"/>
    </source>
</evidence>
<dbReference type="GO" id="GO:0019171">
    <property type="term" value="F:(3R)-hydroxyacyl-[acyl-carrier-protein] dehydratase activity"/>
    <property type="evidence" value="ECO:0007669"/>
    <property type="project" value="UniProtKB-EC"/>
</dbReference>
<dbReference type="EMBL" id="CABHNB010000044">
    <property type="protein sequence ID" value="VUX20688.1"/>
    <property type="molecule type" value="Genomic_DNA"/>
</dbReference>
<dbReference type="Proteomes" id="UP000284267">
    <property type="component" value="Unassembled WGS sequence"/>
</dbReference>
<keyword evidence="6" id="KW-0444">Lipid biosynthesis</keyword>
<comment type="function">
    <text evidence="10">Involved in unsaturated fatty acids biosynthesis. Catalyzes the dehydration of short chain beta-hydroxyacyl-ACPs and long chain saturated and unsaturated beta-hydroxyacyl-ACPs.</text>
</comment>
<organism evidence="11 28">
    <name type="scientific">Blautia obeum</name>
    <dbReference type="NCBI Taxonomy" id="40520"/>
    <lineage>
        <taxon>Bacteria</taxon>
        <taxon>Bacillati</taxon>
        <taxon>Bacillota</taxon>
        <taxon>Clostridia</taxon>
        <taxon>Lachnospirales</taxon>
        <taxon>Lachnospiraceae</taxon>
        <taxon>Blautia</taxon>
    </lineage>
</organism>
<evidence type="ECO:0000313" key="38">
    <source>
        <dbReference type="Proteomes" id="UP000284242"/>
    </source>
</evidence>
<dbReference type="Proteomes" id="UP000095413">
    <property type="component" value="Unassembled WGS sequence"/>
</dbReference>
<evidence type="ECO:0000313" key="19">
    <source>
        <dbReference type="EMBL" id="RHC06148.1"/>
    </source>
</evidence>
<evidence type="ECO:0000256" key="7">
    <source>
        <dbReference type="ARBA" id="ARBA00022556"/>
    </source>
</evidence>
<evidence type="ECO:0000313" key="18">
    <source>
        <dbReference type="EMBL" id="RGV62098.1"/>
    </source>
</evidence>
<dbReference type="Proteomes" id="UP000284024">
    <property type="component" value="Unassembled WGS sequence"/>
</dbReference>
<evidence type="ECO:0000313" key="41">
    <source>
        <dbReference type="Proteomes" id="UP000285839"/>
    </source>
</evidence>
<evidence type="ECO:0000256" key="2">
    <source>
        <dbReference type="ARBA" id="ARBA00004496"/>
    </source>
</evidence>
<dbReference type="EMBL" id="QRJH01000007">
    <property type="protein sequence ID" value="RHH17072.1"/>
    <property type="molecule type" value="Genomic_DNA"/>
</dbReference>
<dbReference type="InterPro" id="IPR010084">
    <property type="entry name" value="FabZ"/>
</dbReference>
<dbReference type="EMBL" id="QSJW01000004">
    <property type="protein sequence ID" value="RHE13330.1"/>
    <property type="molecule type" value="Genomic_DNA"/>
</dbReference>
<dbReference type="EMBL" id="QRVV01000011">
    <property type="protein sequence ID" value="RGS75047.1"/>
    <property type="molecule type" value="Genomic_DNA"/>
</dbReference>
<evidence type="ECO:0000313" key="30">
    <source>
        <dbReference type="Proteomes" id="UP000261105"/>
    </source>
</evidence>
<evidence type="ECO:0000256" key="1">
    <source>
        <dbReference type="ARBA" id="ARBA00001055"/>
    </source>
</evidence>
<dbReference type="NCBIfam" id="NF000582">
    <property type="entry name" value="PRK00006.1"/>
    <property type="match status" value="1"/>
</dbReference>
<reference evidence="26 43" key="3">
    <citation type="journal article" date="2019" name="Science, e1252229">
        <title>Invertible promoters mediate bacterial phase variation, antibiotic resistance, and host adaptation in the gut.</title>
        <authorList>
            <person name="Jiang X."/>
            <person name="Hall A.B."/>
            <person name="Arthur T.D."/>
            <person name="Plichta D.R."/>
            <person name="Covington C.T."/>
            <person name="Poyet M."/>
            <person name="Crothers J."/>
            <person name="Moses P.L."/>
            <person name="Tolonen A.C."/>
            <person name="Vlamakis H."/>
            <person name="Alm E.J."/>
            <person name="Xavier R.J."/>
        </authorList>
    </citation>
    <scope>NUCLEOTIDE SEQUENCE [LARGE SCALE GENOMIC DNA]</scope>
    <source>
        <strain evidence="26">Af_0058</strain>
        <strain evidence="43">af_0058</strain>
    </source>
</reference>
<evidence type="ECO:0000256" key="9">
    <source>
        <dbReference type="ARBA" id="ARBA00023239"/>
    </source>
</evidence>
<dbReference type="EMBL" id="QSKO01000007">
    <property type="protein sequence ID" value="RHE75952.1"/>
    <property type="molecule type" value="Genomic_DNA"/>
</dbReference>
<sequence length="142" mass="15620">MNKLGVKEIEQILPHRHPFLLVDYIEDYEPGKFAVGYKCVTFREDFFKGHFPQEPVMPGVLMVEALAQTGAVAILSLEENKGKIAYFGGIKNCRFRGKVVPGDKLRLETTIIKCKGPVGVGHAVASVDGKVVVDAELTFMIG</sequence>
<evidence type="ECO:0000313" key="24">
    <source>
        <dbReference type="EMBL" id="RHK94425.1"/>
    </source>
</evidence>
<dbReference type="EMBL" id="QRSS01000037">
    <property type="protein sequence ID" value="RGQ02241.1"/>
    <property type="molecule type" value="Genomic_DNA"/>
</dbReference>
<keyword evidence="8" id="KW-0443">Lipid metabolism</keyword>
<keyword evidence="9 11" id="KW-0456">Lyase</keyword>
<dbReference type="EMBL" id="QSUZ01000023">
    <property type="protein sequence ID" value="RGN85513.1"/>
    <property type="molecule type" value="Genomic_DNA"/>
</dbReference>
<evidence type="ECO:0000313" key="43">
    <source>
        <dbReference type="Proteomes" id="UP000293506"/>
    </source>
</evidence>